<dbReference type="CDD" id="cd06422">
    <property type="entry name" value="NTP_transferase_like_1"/>
    <property type="match status" value="1"/>
</dbReference>
<dbReference type="SUPFAM" id="SSF53448">
    <property type="entry name" value="Nucleotide-diphospho-sugar transferases"/>
    <property type="match status" value="1"/>
</dbReference>
<dbReference type="InterPro" id="IPR029044">
    <property type="entry name" value="Nucleotide-diphossugar_trans"/>
</dbReference>
<keyword evidence="1" id="KW-0808">Transferase</keyword>
<dbReference type="PANTHER" id="PTHR43584:SF8">
    <property type="entry name" value="N-ACETYLMURAMATE ALPHA-1-PHOSPHATE URIDYLYLTRANSFERASE"/>
    <property type="match status" value="1"/>
</dbReference>
<dbReference type="EMBL" id="LGIA01000148">
    <property type="protein sequence ID" value="KOH45194.1"/>
    <property type="molecule type" value="Genomic_DNA"/>
</dbReference>
<organism evidence="4 5">
    <name type="scientific">Sunxiuqinia dokdonensis</name>
    <dbReference type="NCBI Taxonomy" id="1409788"/>
    <lineage>
        <taxon>Bacteria</taxon>
        <taxon>Pseudomonadati</taxon>
        <taxon>Bacteroidota</taxon>
        <taxon>Bacteroidia</taxon>
        <taxon>Marinilabiliales</taxon>
        <taxon>Prolixibacteraceae</taxon>
        <taxon>Sunxiuqinia</taxon>
    </lineage>
</organism>
<dbReference type="GO" id="GO:0016779">
    <property type="term" value="F:nucleotidyltransferase activity"/>
    <property type="evidence" value="ECO:0007669"/>
    <property type="project" value="UniProtKB-KW"/>
</dbReference>
<proteinExistence type="predicted"/>
<keyword evidence="5" id="KW-1185">Reference proteome</keyword>
<dbReference type="Gene3D" id="3.90.550.10">
    <property type="entry name" value="Spore Coat Polysaccharide Biosynthesis Protein SpsA, Chain A"/>
    <property type="match status" value="1"/>
</dbReference>
<dbReference type="AlphaFoldDB" id="A0A0L8V9U3"/>
<evidence type="ECO:0000256" key="1">
    <source>
        <dbReference type="ARBA" id="ARBA00022679"/>
    </source>
</evidence>
<keyword evidence="2" id="KW-0548">Nucleotidyltransferase</keyword>
<sequence length="247" mass="27885">MLFAAGLGTRLQPLTNHKPKALVEINGKTLLQRSLENMKAQGISEVVINVHHFSDLLIDFLIRHKYFGMNIHISDESDGLLDTGGGVLKAKPLFKPGDPILIVNVDVLTNLSFQEVLRFHQQEKALATLVVRRRDTSRYLLFNAKQQLTGWQNTETGANKISRPEDFSQSTPYAFSGIHIIEAELLEMIEEQGKFSIIDLYLRLAKTEVVKGFVDEKSVWMDLGKFEQMPEAEQLTKSLDNDSTQDS</sequence>
<evidence type="ECO:0000313" key="4">
    <source>
        <dbReference type="EMBL" id="KOH45194.1"/>
    </source>
</evidence>
<dbReference type="InterPro" id="IPR005835">
    <property type="entry name" value="NTP_transferase_dom"/>
</dbReference>
<evidence type="ECO:0000259" key="3">
    <source>
        <dbReference type="Pfam" id="PF00483"/>
    </source>
</evidence>
<dbReference type="PANTHER" id="PTHR43584">
    <property type="entry name" value="NUCLEOTIDYL TRANSFERASE"/>
    <property type="match status" value="1"/>
</dbReference>
<evidence type="ECO:0000256" key="2">
    <source>
        <dbReference type="ARBA" id="ARBA00022695"/>
    </source>
</evidence>
<dbReference type="InterPro" id="IPR050065">
    <property type="entry name" value="GlmU-like"/>
</dbReference>
<gene>
    <name evidence="4" type="ORF">NC99_20560</name>
</gene>
<protein>
    <recommendedName>
        <fullName evidence="3">Nucleotidyl transferase domain-containing protein</fullName>
    </recommendedName>
</protein>
<dbReference type="Proteomes" id="UP000036958">
    <property type="component" value="Unassembled WGS sequence"/>
</dbReference>
<reference evidence="5" key="1">
    <citation type="submission" date="2015-07" db="EMBL/GenBank/DDBJ databases">
        <title>Genome sequencing of Sunxiuqinia dokdonensis strain SK.</title>
        <authorList>
            <person name="Ahn S."/>
            <person name="Kim B.-C."/>
        </authorList>
    </citation>
    <scope>NUCLEOTIDE SEQUENCE [LARGE SCALE GENOMIC DNA]</scope>
    <source>
        <strain evidence="5">SK</strain>
    </source>
</reference>
<accession>A0A0L8V9U3</accession>
<name>A0A0L8V9U3_9BACT</name>
<evidence type="ECO:0000313" key="5">
    <source>
        <dbReference type="Proteomes" id="UP000036958"/>
    </source>
</evidence>
<dbReference type="STRING" id="1409788.NC99_20560"/>
<comment type="caution">
    <text evidence="4">The sequence shown here is derived from an EMBL/GenBank/DDBJ whole genome shotgun (WGS) entry which is preliminary data.</text>
</comment>
<feature type="domain" description="Nucleotidyl transferase" evidence="3">
    <location>
        <begin position="2"/>
        <end position="235"/>
    </location>
</feature>
<dbReference type="Pfam" id="PF00483">
    <property type="entry name" value="NTP_transferase"/>
    <property type="match status" value="1"/>
</dbReference>